<evidence type="ECO:0000313" key="2">
    <source>
        <dbReference type="Proteomes" id="UP000317429"/>
    </source>
</evidence>
<proteinExistence type="predicted"/>
<dbReference type="Proteomes" id="UP000317429">
    <property type="component" value="Chromosome"/>
</dbReference>
<organism evidence="1 2">
    <name type="scientific">Pirellulimonas nuda</name>
    <dbReference type="NCBI Taxonomy" id="2528009"/>
    <lineage>
        <taxon>Bacteria</taxon>
        <taxon>Pseudomonadati</taxon>
        <taxon>Planctomycetota</taxon>
        <taxon>Planctomycetia</taxon>
        <taxon>Pirellulales</taxon>
        <taxon>Lacipirellulaceae</taxon>
        <taxon>Pirellulimonas</taxon>
    </lineage>
</organism>
<gene>
    <name evidence="1" type="ORF">Pla175_30550</name>
</gene>
<keyword evidence="2" id="KW-1185">Reference proteome</keyword>
<dbReference type="EMBL" id="CP036291">
    <property type="protein sequence ID" value="QDU89661.1"/>
    <property type="molecule type" value="Genomic_DNA"/>
</dbReference>
<protein>
    <submittedName>
        <fullName evidence="1">Uncharacterized protein</fullName>
    </submittedName>
</protein>
<name>A0A518DDV5_9BACT</name>
<accession>A0A518DDV5</accession>
<dbReference type="KEGG" id="pnd:Pla175_30550"/>
<evidence type="ECO:0000313" key="1">
    <source>
        <dbReference type="EMBL" id="QDU89661.1"/>
    </source>
</evidence>
<dbReference type="AlphaFoldDB" id="A0A518DDV5"/>
<reference evidence="1 2" key="1">
    <citation type="submission" date="2019-02" db="EMBL/GenBank/DDBJ databases">
        <title>Deep-cultivation of Planctomycetes and their phenomic and genomic characterization uncovers novel biology.</title>
        <authorList>
            <person name="Wiegand S."/>
            <person name="Jogler M."/>
            <person name="Boedeker C."/>
            <person name="Pinto D."/>
            <person name="Vollmers J."/>
            <person name="Rivas-Marin E."/>
            <person name="Kohn T."/>
            <person name="Peeters S.H."/>
            <person name="Heuer A."/>
            <person name="Rast P."/>
            <person name="Oberbeckmann S."/>
            <person name="Bunk B."/>
            <person name="Jeske O."/>
            <person name="Meyerdierks A."/>
            <person name="Storesund J.E."/>
            <person name="Kallscheuer N."/>
            <person name="Luecker S."/>
            <person name="Lage O.M."/>
            <person name="Pohl T."/>
            <person name="Merkel B.J."/>
            <person name="Hornburger P."/>
            <person name="Mueller R.-W."/>
            <person name="Bruemmer F."/>
            <person name="Labrenz M."/>
            <person name="Spormann A.M."/>
            <person name="Op den Camp H."/>
            <person name="Overmann J."/>
            <person name="Amann R."/>
            <person name="Jetten M.S.M."/>
            <person name="Mascher T."/>
            <person name="Medema M.H."/>
            <person name="Devos D.P."/>
            <person name="Kaster A.-K."/>
            <person name="Ovreas L."/>
            <person name="Rohde M."/>
            <person name="Galperin M.Y."/>
            <person name="Jogler C."/>
        </authorList>
    </citation>
    <scope>NUCLEOTIDE SEQUENCE [LARGE SCALE GENOMIC DNA]</scope>
    <source>
        <strain evidence="1 2">Pla175</strain>
    </source>
</reference>
<sequence length="125" mass="13975">MAKAASAPANPANKVTDRWRCNESPVRRGGVTLGFCGRVPNTWGHDDGERRSPPCNTRRTAAETRLAIRETALSQRTSRRERQCLGQPRFRDGCEGSVGRVGRATLLVQGRLPDQWDANRIRYLT</sequence>